<evidence type="ECO:0000256" key="4">
    <source>
        <dbReference type="RuleBase" id="RU363128"/>
    </source>
</evidence>
<dbReference type="GO" id="GO:0003735">
    <property type="term" value="F:structural constituent of ribosome"/>
    <property type="evidence" value="ECO:0007669"/>
    <property type="project" value="InterPro"/>
</dbReference>
<dbReference type="Gene3D" id="3.30.1740.20">
    <property type="entry name" value="Ribosomal protein S26e"/>
    <property type="match status" value="1"/>
</dbReference>
<gene>
    <name evidence="5" type="ORF">ZEAMMB73_Zm00001d012992</name>
</gene>
<dbReference type="InterPro" id="IPR000892">
    <property type="entry name" value="Ribosomal_eS26"/>
</dbReference>
<dbReference type="EMBL" id="CM000781">
    <property type="protein sequence ID" value="AQK62063.1"/>
    <property type="molecule type" value="Genomic_DNA"/>
</dbReference>
<keyword evidence="2 4" id="KW-0689">Ribosomal protein</keyword>
<name>A0A1D6GEQ4_MAIZE</name>
<evidence type="ECO:0000256" key="3">
    <source>
        <dbReference type="ARBA" id="ARBA00023274"/>
    </source>
</evidence>
<dbReference type="GO" id="GO:0005840">
    <property type="term" value="C:ribosome"/>
    <property type="evidence" value="ECO:0007669"/>
    <property type="project" value="UniProtKB-KW"/>
</dbReference>
<reference evidence="5" key="1">
    <citation type="submission" date="2015-12" db="EMBL/GenBank/DDBJ databases">
        <title>Update maize B73 reference genome by single molecule sequencing technologies.</title>
        <authorList>
            <consortium name="Maize Genome Sequencing Project"/>
            <person name="Ware D."/>
        </authorList>
    </citation>
    <scope>NUCLEOTIDE SEQUENCE</scope>
    <source>
        <tissue evidence="5">Seedling</tissue>
    </source>
</reference>
<dbReference type="InterPro" id="IPR038551">
    <property type="entry name" value="Ribosomal_eS26_sf"/>
</dbReference>
<keyword evidence="3 4" id="KW-0687">Ribonucleoprotein</keyword>
<dbReference type="GO" id="GO:1990904">
    <property type="term" value="C:ribonucleoprotein complex"/>
    <property type="evidence" value="ECO:0007669"/>
    <property type="project" value="UniProtKB-KW"/>
</dbReference>
<comment type="similarity">
    <text evidence="1 4">Belongs to the eukaryotic ribosomal protein eS26 family.</text>
</comment>
<organism evidence="5">
    <name type="scientific">Zea mays</name>
    <name type="common">Maize</name>
    <dbReference type="NCBI Taxonomy" id="4577"/>
    <lineage>
        <taxon>Eukaryota</taxon>
        <taxon>Viridiplantae</taxon>
        <taxon>Streptophyta</taxon>
        <taxon>Embryophyta</taxon>
        <taxon>Tracheophyta</taxon>
        <taxon>Spermatophyta</taxon>
        <taxon>Magnoliopsida</taxon>
        <taxon>Liliopsida</taxon>
        <taxon>Poales</taxon>
        <taxon>Poaceae</taxon>
        <taxon>PACMAD clade</taxon>
        <taxon>Panicoideae</taxon>
        <taxon>Andropogonodae</taxon>
        <taxon>Andropogoneae</taxon>
        <taxon>Tripsacinae</taxon>
        <taxon>Zea</taxon>
    </lineage>
</organism>
<dbReference type="GO" id="GO:0006412">
    <property type="term" value="P:translation"/>
    <property type="evidence" value="ECO:0007669"/>
    <property type="project" value="InterPro"/>
</dbReference>
<evidence type="ECO:0000256" key="2">
    <source>
        <dbReference type="ARBA" id="ARBA00022980"/>
    </source>
</evidence>
<evidence type="ECO:0000313" key="5">
    <source>
        <dbReference type="EMBL" id="AQK62063.1"/>
    </source>
</evidence>
<protein>
    <recommendedName>
        <fullName evidence="4">40S ribosomal protein S26</fullName>
    </recommendedName>
</protein>
<dbReference type="Pfam" id="PF01283">
    <property type="entry name" value="Ribosomal_S26e"/>
    <property type="match status" value="1"/>
</dbReference>
<dbReference type="PANTHER" id="PTHR12538">
    <property type="entry name" value="40S RIBOSOMAL PROTEIN S26"/>
    <property type="match status" value="1"/>
</dbReference>
<dbReference type="AlphaFoldDB" id="A0A1D6GEQ4"/>
<evidence type="ECO:0000256" key="1">
    <source>
        <dbReference type="ARBA" id="ARBA00008596"/>
    </source>
</evidence>
<proteinExistence type="inferred from homology"/>
<accession>A0A1D6GEQ4</accession>
<sequence>MTFKRRNGGRNKHGRGHVKYIRCSNCAKCCPKDKAIKRFLVRNIVEQAADMFYPNCMQRFITVSHVQSMRTLSGSALVRTGGTVSPRSASDAGMMAQGLVRARRAQAVQLLQLQLLLLLVPKFWN</sequence>
<dbReference type="PANTHER" id="PTHR12538:SF0">
    <property type="entry name" value="40S RIBOSOMAL PROTEIN S26"/>
    <property type="match status" value="1"/>
</dbReference>